<protein>
    <submittedName>
        <fullName evidence="1">Uncharacterized protein</fullName>
    </submittedName>
</protein>
<reference evidence="1" key="1">
    <citation type="journal article" date="2022" name="bioRxiv">
        <title>Sequencing and chromosome-scale assembly of the giantPleurodeles waltlgenome.</title>
        <authorList>
            <person name="Brown T."/>
            <person name="Elewa A."/>
            <person name="Iarovenko S."/>
            <person name="Subramanian E."/>
            <person name="Araus A.J."/>
            <person name="Petzold A."/>
            <person name="Susuki M."/>
            <person name="Suzuki K.-i.T."/>
            <person name="Hayashi T."/>
            <person name="Toyoda A."/>
            <person name="Oliveira C."/>
            <person name="Osipova E."/>
            <person name="Leigh N.D."/>
            <person name="Simon A."/>
            <person name="Yun M.H."/>
        </authorList>
    </citation>
    <scope>NUCLEOTIDE SEQUENCE</scope>
    <source>
        <strain evidence="1">20211129_DDA</strain>
        <tissue evidence="1">Liver</tissue>
    </source>
</reference>
<comment type="caution">
    <text evidence="1">The sequence shown here is derived from an EMBL/GenBank/DDBJ whole genome shotgun (WGS) entry which is preliminary data.</text>
</comment>
<sequence>MGLHYFQPTEHSSKVCLLDVHVFRLRVATLFLVALGDAKRSEDVGRWTLDEGFHVPTSLRVLSQECEMPALRDRTTTRPCGPTNEYRKR</sequence>
<keyword evidence="2" id="KW-1185">Reference proteome</keyword>
<dbReference type="AlphaFoldDB" id="A0AAV7UJU3"/>
<accession>A0AAV7UJU3</accession>
<organism evidence="1 2">
    <name type="scientific">Pleurodeles waltl</name>
    <name type="common">Iberian ribbed newt</name>
    <dbReference type="NCBI Taxonomy" id="8319"/>
    <lineage>
        <taxon>Eukaryota</taxon>
        <taxon>Metazoa</taxon>
        <taxon>Chordata</taxon>
        <taxon>Craniata</taxon>
        <taxon>Vertebrata</taxon>
        <taxon>Euteleostomi</taxon>
        <taxon>Amphibia</taxon>
        <taxon>Batrachia</taxon>
        <taxon>Caudata</taxon>
        <taxon>Salamandroidea</taxon>
        <taxon>Salamandridae</taxon>
        <taxon>Pleurodelinae</taxon>
        <taxon>Pleurodeles</taxon>
    </lineage>
</organism>
<proteinExistence type="predicted"/>
<dbReference type="Proteomes" id="UP001066276">
    <property type="component" value="Chromosome 3_1"/>
</dbReference>
<name>A0AAV7UJU3_PLEWA</name>
<gene>
    <name evidence="1" type="ORF">NDU88_005642</name>
</gene>
<evidence type="ECO:0000313" key="2">
    <source>
        <dbReference type="Proteomes" id="UP001066276"/>
    </source>
</evidence>
<dbReference type="EMBL" id="JANPWB010000005">
    <property type="protein sequence ID" value="KAJ1188886.1"/>
    <property type="molecule type" value="Genomic_DNA"/>
</dbReference>
<evidence type="ECO:0000313" key="1">
    <source>
        <dbReference type="EMBL" id="KAJ1188886.1"/>
    </source>
</evidence>